<reference evidence="5 6" key="1">
    <citation type="submission" date="2020-09" db="EMBL/GenBank/DDBJ databases">
        <authorList>
            <person name="Tanuku N.R.S."/>
        </authorList>
    </citation>
    <scope>NUCLEOTIDE SEQUENCE [LARGE SCALE GENOMIC DNA]</scope>
    <source>
        <strain evidence="5 6">AK62</strain>
    </source>
</reference>
<dbReference type="PROSITE" id="PS50887">
    <property type="entry name" value="GGDEF"/>
    <property type="match status" value="1"/>
</dbReference>
<dbReference type="Proteomes" id="UP000810171">
    <property type="component" value="Unassembled WGS sequence"/>
</dbReference>
<dbReference type="InterPro" id="IPR011623">
    <property type="entry name" value="7TMR_DISM_rcpt_extracell_dom1"/>
</dbReference>
<name>A0ABS3Z7H0_9GAMM</name>
<evidence type="ECO:0000313" key="5">
    <source>
        <dbReference type="EMBL" id="MBP0047265.1"/>
    </source>
</evidence>
<feature type="transmembrane region" description="Helical" evidence="3">
    <location>
        <begin position="187"/>
        <end position="207"/>
    </location>
</feature>
<evidence type="ECO:0000259" key="4">
    <source>
        <dbReference type="PROSITE" id="PS50887"/>
    </source>
</evidence>
<dbReference type="EMBL" id="JACVEW010000001">
    <property type="protein sequence ID" value="MBP0047265.1"/>
    <property type="molecule type" value="Genomic_DNA"/>
</dbReference>
<sequence>MRFLRQGHRPPIIAVLALLASFCLLFGARLGAEPVQLDQNWEYRWGDSPFVNDVPAWTLEPAPDAWHSIDFPSNPPDRNDRQNVWYRTVLPEGNLNDPVMYIFSVDLIVEVYLEGERIYHYGEFDEQGQGTFQGWPWHMIPLPQNAAGKPIYFRIFSNYLDIGLWGEVKIMERMKLYQQVLQQSFDGLTITAFSLLIGLLCLLFALLNAERKNLLALALFSVCNAGLALSGSQAKQLILNQPLMWDYVEAGSYYLLPIALLMLLRSWYGPHHRRLFNLLMLVFGSYFSAAMLLSAIGLTSVANTYPPFDLLFTLCIPPMLFVVTRQWRNATPDQRTLLLATGLLTALLLWDMAVAHNWAPWMDVPVGWGSLVFAFALIALSVHHFNRTRRALSQLTLSLEERVNDRTRELEKMALQDARRVKALEFGNRKRGTLDELVASMESTGDIHQALQCLSDQIRGLCSPVPGAYYLQDNNDYQLHRVAQWDSEEHLPEQLDPASFKAPSQHWKRFPIHYDTPGDEGVQTGMLWLNLDPDIGLFDNLSPYTLEILFTRGIERINLTLSKVALQQALSRFSYEDALTGVHNRRYLDQMLEHELARGARNQSDISLVICDIDHFKRLNDSFGHAAGDKVLQQVAQQLISTFRSSDIICRYGGEEFVIVMPDTRLEDAKARAEQLRTTVEAADFHFNNLPIGPVTLSAGLSTGQAGSVSAETLLRQADKALYEAKNAGRNRVIYFEDPATQRDPATQTWSP</sequence>
<dbReference type="InterPro" id="IPR043128">
    <property type="entry name" value="Rev_trsase/Diguanyl_cyclase"/>
</dbReference>
<evidence type="ECO:0000256" key="2">
    <source>
        <dbReference type="ARBA" id="ARBA00034247"/>
    </source>
</evidence>
<gene>
    <name evidence="5" type="ORF">H9C73_00830</name>
</gene>
<feature type="transmembrane region" description="Helical" evidence="3">
    <location>
        <begin position="275"/>
        <end position="298"/>
    </location>
</feature>
<dbReference type="NCBIfam" id="TIGR00254">
    <property type="entry name" value="GGDEF"/>
    <property type="match status" value="1"/>
</dbReference>
<feature type="transmembrane region" description="Helical" evidence="3">
    <location>
        <begin position="251"/>
        <end position="268"/>
    </location>
</feature>
<dbReference type="Pfam" id="PF00990">
    <property type="entry name" value="GGDEF"/>
    <property type="match status" value="1"/>
</dbReference>
<keyword evidence="3" id="KW-1133">Transmembrane helix</keyword>
<protein>
    <recommendedName>
        <fullName evidence="1">diguanylate cyclase</fullName>
        <ecNumber evidence="1">2.7.7.65</ecNumber>
    </recommendedName>
</protein>
<dbReference type="InterPro" id="IPR029787">
    <property type="entry name" value="Nucleotide_cyclase"/>
</dbReference>
<evidence type="ECO:0000313" key="6">
    <source>
        <dbReference type="Proteomes" id="UP000810171"/>
    </source>
</evidence>
<comment type="catalytic activity">
    <reaction evidence="2">
        <text>2 GTP = 3',3'-c-di-GMP + 2 diphosphate</text>
        <dbReference type="Rhea" id="RHEA:24898"/>
        <dbReference type="ChEBI" id="CHEBI:33019"/>
        <dbReference type="ChEBI" id="CHEBI:37565"/>
        <dbReference type="ChEBI" id="CHEBI:58805"/>
        <dbReference type="EC" id="2.7.7.65"/>
    </reaction>
</comment>
<dbReference type="InterPro" id="IPR050469">
    <property type="entry name" value="Diguanylate_Cyclase"/>
</dbReference>
<dbReference type="Pfam" id="PF07695">
    <property type="entry name" value="7TMR-DISM_7TM"/>
    <property type="match status" value="1"/>
</dbReference>
<comment type="caution">
    <text evidence="5">The sequence shown here is derived from an EMBL/GenBank/DDBJ whole genome shotgun (WGS) entry which is preliminary data.</text>
</comment>
<dbReference type="SUPFAM" id="SSF55073">
    <property type="entry name" value="Nucleotide cyclase"/>
    <property type="match status" value="1"/>
</dbReference>
<feature type="transmembrane region" description="Helical" evidence="3">
    <location>
        <begin position="214"/>
        <end position="231"/>
    </location>
</feature>
<evidence type="ECO:0000256" key="1">
    <source>
        <dbReference type="ARBA" id="ARBA00012528"/>
    </source>
</evidence>
<keyword evidence="6" id="KW-1185">Reference proteome</keyword>
<feature type="transmembrane region" description="Helical" evidence="3">
    <location>
        <begin position="365"/>
        <end position="385"/>
    </location>
</feature>
<feature type="transmembrane region" description="Helical" evidence="3">
    <location>
        <begin position="304"/>
        <end position="324"/>
    </location>
</feature>
<keyword evidence="3" id="KW-0472">Membrane</keyword>
<dbReference type="SMART" id="SM00267">
    <property type="entry name" value="GGDEF"/>
    <property type="match status" value="1"/>
</dbReference>
<dbReference type="CDD" id="cd01949">
    <property type="entry name" value="GGDEF"/>
    <property type="match status" value="1"/>
</dbReference>
<dbReference type="Gene3D" id="3.30.70.270">
    <property type="match status" value="1"/>
</dbReference>
<dbReference type="InterPro" id="IPR000160">
    <property type="entry name" value="GGDEF_dom"/>
</dbReference>
<evidence type="ECO:0000256" key="3">
    <source>
        <dbReference type="SAM" id="Phobius"/>
    </source>
</evidence>
<dbReference type="RefSeq" id="WP_209285873.1">
    <property type="nucleotide sequence ID" value="NZ_JACVEW010000001.1"/>
</dbReference>
<dbReference type="PANTHER" id="PTHR45138:SF9">
    <property type="entry name" value="DIGUANYLATE CYCLASE DGCM-RELATED"/>
    <property type="match status" value="1"/>
</dbReference>
<keyword evidence="3" id="KW-0812">Transmembrane</keyword>
<organism evidence="5 6">
    <name type="scientific">Marinobacterium alkalitolerans</name>
    <dbReference type="NCBI Taxonomy" id="1542925"/>
    <lineage>
        <taxon>Bacteria</taxon>
        <taxon>Pseudomonadati</taxon>
        <taxon>Pseudomonadota</taxon>
        <taxon>Gammaproteobacteria</taxon>
        <taxon>Oceanospirillales</taxon>
        <taxon>Oceanospirillaceae</taxon>
        <taxon>Marinobacterium</taxon>
    </lineage>
</organism>
<proteinExistence type="predicted"/>
<accession>A0ABS3Z7H0</accession>
<dbReference type="PANTHER" id="PTHR45138">
    <property type="entry name" value="REGULATORY COMPONENTS OF SENSORY TRANSDUCTION SYSTEM"/>
    <property type="match status" value="1"/>
</dbReference>
<dbReference type="EC" id="2.7.7.65" evidence="1"/>
<feature type="transmembrane region" description="Helical" evidence="3">
    <location>
        <begin position="336"/>
        <end position="359"/>
    </location>
</feature>
<feature type="domain" description="GGDEF" evidence="4">
    <location>
        <begin position="604"/>
        <end position="738"/>
    </location>
</feature>